<feature type="transmembrane region" description="Helical" evidence="1">
    <location>
        <begin position="213"/>
        <end position="243"/>
    </location>
</feature>
<accession>A0A1E5UB36</accession>
<dbReference type="AlphaFoldDB" id="A0A1E5UB36"/>
<keyword evidence="3" id="KW-1185">Reference proteome</keyword>
<proteinExistence type="predicted"/>
<keyword evidence="1" id="KW-0812">Transmembrane</keyword>
<evidence type="ECO:0000256" key="1">
    <source>
        <dbReference type="SAM" id="Phobius"/>
    </source>
</evidence>
<organism evidence="2 3">
    <name type="scientific">Cloacibacterium normanense</name>
    <dbReference type="NCBI Taxonomy" id="237258"/>
    <lineage>
        <taxon>Bacteria</taxon>
        <taxon>Pseudomonadati</taxon>
        <taxon>Bacteroidota</taxon>
        <taxon>Flavobacteriia</taxon>
        <taxon>Flavobacteriales</taxon>
        <taxon>Weeksellaceae</taxon>
    </lineage>
</organism>
<protein>
    <submittedName>
        <fullName evidence="2">Putative membrane protein</fullName>
    </submittedName>
</protein>
<keyword evidence="1" id="KW-1133">Transmembrane helix</keyword>
<gene>
    <name evidence="2" type="ORF">BHF72_0838</name>
</gene>
<evidence type="ECO:0000313" key="3">
    <source>
        <dbReference type="Proteomes" id="UP000095601"/>
    </source>
</evidence>
<name>A0A1E5UB36_9FLAO</name>
<feature type="transmembrane region" description="Helical" evidence="1">
    <location>
        <begin position="112"/>
        <end position="134"/>
    </location>
</feature>
<dbReference type="EMBL" id="MKGI01000079">
    <property type="protein sequence ID" value="OEL10144.1"/>
    <property type="molecule type" value="Genomic_DNA"/>
</dbReference>
<keyword evidence="1" id="KW-0472">Membrane</keyword>
<feature type="transmembrane region" description="Helical" evidence="1">
    <location>
        <begin position="67"/>
        <end position="92"/>
    </location>
</feature>
<evidence type="ECO:0000313" key="2">
    <source>
        <dbReference type="EMBL" id="OEL10144.1"/>
    </source>
</evidence>
<feature type="transmembrane region" description="Helical" evidence="1">
    <location>
        <begin position="12"/>
        <end position="31"/>
    </location>
</feature>
<dbReference type="STRING" id="237258.SAMN04489756_103110"/>
<dbReference type="PATRIC" id="fig|237258.4.peg.1018"/>
<sequence>MVIFNDFVEVFVSFNSMNVFLIIFLKMFGWLNKIYNFVFQSALFMENQNYQEDLQHIRKMMEKSSRFISLSGISGVFAGLFALAGAIYVYFFFKKNGVDYFEGTVKYYEKDIITHLVIVAIIIMVLAISSGAYFTIKKSKAHHLQIWDVTTKKLLYNFAIPLGIGGLFCAGLLYHGLHGLLSPATLIFYGLALFNAGNYTFSDIKYLGLCEMALGIVSLFFLGYGLFFWAIGFGVLHIVYGLIMHTKYK</sequence>
<dbReference type="Proteomes" id="UP000095601">
    <property type="component" value="Unassembled WGS sequence"/>
</dbReference>
<feature type="transmembrane region" description="Helical" evidence="1">
    <location>
        <begin position="180"/>
        <end position="201"/>
    </location>
</feature>
<feature type="transmembrane region" description="Helical" evidence="1">
    <location>
        <begin position="154"/>
        <end position="174"/>
    </location>
</feature>
<reference evidence="2 3" key="1">
    <citation type="submission" date="2016-09" db="EMBL/GenBank/DDBJ databases">
        <authorList>
            <person name="Capua I."/>
            <person name="De Benedictis P."/>
            <person name="Joannis T."/>
            <person name="Lombin L.H."/>
            <person name="Cattoli G."/>
        </authorList>
    </citation>
    <scope>NUCLEOTIDE SEQUENCE [LARGE SCALE GENOMIC DNA]</scope>
    <source>
        <strain evidence="2 3">NRS-1</strain>
    </source>
</reference>
<comment type="caution">
    <text evidence="2">The sequence shown here is derived from an EMBL/GenBank/DDBJ whole genome shotgun (WGS) entry which is preliminary data.</text>
</comment>